<keyword evidence="2 6" id="KW-0812">Transmembrane</keyword>
<comment type="caution">
    <text evidence="8">The sequence shown here is derived from an EMBL/GenBank/DDBJ whole genome shotgun (WGS) entry which is preliminary data.</text>
</comment>
<evidence type="ECO:0000256" key="5">
    <source>
        <dbReference type="ARBA" id="ARBA00023136"/>
    </source>
</evidence>
<dbReference type="OrthoDB" id="567788at2759"/>
<dbReference type="PANTHER" id="PTHR10994:SF85">
    <property type="entry name" value="RETICULON-LIKE PROTEIN B9"/>
    <property type="match status" value="1"/>
</dbReference>
<dbReference type="PROSITE" id="PS50845">
    <property type="entry name" value="RETICULON"/>
    <property type="match status" value="1"/>
</dbReference>
<dbReference type="PANTHER" id="PTHR10994">
    <property type="entry name" value="RETICULON"/>
    <property type="match status" value="1"/>
</dbReference>
<dbReference type="EMBL" id="JABCRI010000023">
    <property type="protein sequence ID" value="KAF8378668.1"/>
    <property type="molecule type" value="Genomic_DNA"/>
</dbReference>
<evidence type="ECO:0000259" key="7">
    <source>
        <dbReference type="PROSITE" id="PS50845"/>
    </source>
</evidence>
<dbReference type="GO" id="GO:0009617">
    <property type="term" value="P:response to bacterium"/>
    <property type="evidence" value="ECO:0007669"/>
    <property type="project" value="InterPro"/>
</dbReference>
<dbReference type="InterPro" id="IPR003388">
    <property type="entry name" value="Reticulon"/>
</dbReference>
<evidence type="ECO:0000256" key="1">
    <source>
        <dbReference type="ARBA" id="ARBA00004477"/>
    </source>
</evidence>
<dbReference type="GO" id="GO:0005789">
    <property type="term" value="C:endoplasmic reticulum membrane"/>
    <property type="evidence" value="ECO:0007669"/>
    <property type="project" value="UniProtKB-SubCell"/>
</dbReference>
<evidence type="ECO:0000256" key="2">
    <source>
        <dbReference type="ARBA" id="ARBA00022692"/>
    </source>
</evidence>
<keyword evidence="4 6" id="KW-1133">Transmembrane helix</keyword>
<feature type="transmembrane region" description="Helical" evidence="6">
    <location>
        <begin position="71"/>
        <end position="93"/>
    </location>
</feature>
<dbReference type="OMA" id="HAGQMTK"/>
<comment type="subcellular location">
    <subcellularLocation>
        <location evidence="1 6">Endoplasmic reticulum membrane</location>
        <topology evidence="1 6">Multi-pass membrane protein</topology>
    </subcellularLocation>
</comment>
<sequence>MPTNSSDSDDNHQATPVKLFGRQRPLHEVLGGGRVADLLLWKNKNLSAAILIGFSVVWFLFEVVEYNFLTLLCHISIITMLVIFVWTNCAAFFDWSPPKIPEIILSESAFKEVASAFHLRLNQFLLILYDTASGKDLTHFLLAIVSLWILSVIGTYFNSLNLLYLGFVSIKTLPVLYERYEEEVDYLASKGNRRVKKLYRKFDSKVLNKIPRGPVKDKKLI</sequence>
<feature type="transmembrane region" description="Helical" evidence="6">
    <location>
        <begin position="46"/>
        <end position="64"/>
    </location>
</feature>
<organism evidence="8 9">
    <name type="scientific">Tetracentron sinense</name>
    <name type="common">Spur-leaf</name>
    <dbReference type="NCBI Taxonomy" id="13715"/>
    <lineage>
        <taxon>Eukaryota</taxon>
        <taxon>Viridiplantae</taxon>
        <taxon>Streptophyta</taxon>
        <taxon>Embryophyta</taxon>
        <taxon>Tracheophyta</taxon>
        <taxon>Spermatophyta</taxon>
        <taxon>Magnoliopsida</taxon>
        <taxon>Trochodendrales</taxon>
        <taxon>Trochodendraceae</taxon>
        <taxon>Tetracentron</taxon>
    </lineage>
</organism>
<keyword evidence="9" id="KW-1185">Reference proteome</keyword>
<gene>
    <name evidence="8" type="ORF">HHK36_030017</name>
</gene>
<evidence type="ECO:0000313" key="9">
    <source>
        <dbReference type="Proteomes" id="UP000655225"/>
    </source>
</evidence>
<evidence type="ECO:0000256" key="6">
    <source>
        <dbReference type="RuleBase" id="RU363132"/>
    </source>
</evidence>
<evidence type="ECO:0000256" key="3">
    <source>
        <dbReference type="ARBA" id="ARBA00022824"/>
    </source>
</evidence>
<name>A0A834YAI5_TETSI</name>
<dbReference type="Pfam" id="PF02453">
    <property type="entry name" value="Reticulon"/>
    <property type="match status" value="1"/>
</dbReference>
<accession>A0A834YAI5</accession>
<reference evidence="8 9" key="1">
    <citation type="submission" date="2020-04" db="EMBL/GenBank/DDBJ databases">
        <title>Plant Genome Project.</title>
        <authorList>
            <person name="Zhang R.-G."/>
        </authorList>
    </citation>
    <scope>NUCLEOTIDE SEQUENCE [LARGE SCALE GENOMIC DNA]</scope>
    <source>
        <strain evidence="8">YNK0</strain>
        <tissue evidence="8">Leaf</tissue>
    </source>
</reference>
<feature type="domain" description="Reticulon" evidence="7">
    <location>
        <begin position="35"/>
        <end position="221"/>
    </location>
</feature>
<feature type="transmembrane region" description="Helical" evidence="6">
    <location>
        <begin position="137"/>
        <end position="157"/>
    </location>
</feature>
<dbReference type="AlphaFoldDB" id="A0A834YAI5"/>
<proteinExistence type="predicted"/>
<protein>
    <recommendedName>
        <fullName evidence="6">Reticulon-like protein</fullName>
    </recommendedName>
</protein>
<dbReference type="Proteomes" id="UP000655225">
    <property type="component" value="Unassembled WGS sequence"/>
</dbReference>
<keyword evidence="3 6" id="KW-0256">Endoplasmic reticulum</keyword>
<dbReference type="InterPro" id="IPR045064">
    <property type="entry name" value="Reticulon-like"/>
</dbReference>
<keyword evidence="5 6" id="KW-0472">Membrane</keyword>
<evidence type="ECO:0000256" key="4">
    <source>
        <dbReference type="ARBA" id="ARBA00022989"/>
    </source>
</evidence>
<evidence type="ECO:0000313" key="8">
    <source>
        <dbReference type="EMBL" id="KAF8378668.1"/>
    </source>
</evidence>